<dbReference type="PANTHER" id="PTHR43777">
    <property type="entry name" value="MOLYBDENUM COFACTOR CYTIDYLYLTRANSFERASE"/>
    <property type="match status" value="1"/>
</dbReference>
<protein>
    <submittedName>
        <fullName evidence="2">4-diphosphocytidyl-2C-methyl-D-erythritol synthase</fullName>
    </submittedName>
</protein>
<reference evidence="3" key="1">
    <citation type="submission" date="2018-03" db="EMBL/GenBank/DDBJ databases">
        <authorList>
            <person name="Zecchin S."/>
        </authorList>
    </citation>
    <scope>NUCLEOTIDE SEQUENCE [LARGE SCALE GENOMIC DNA]</scope>
</reference>
<dbReference type="EMBL" id="OUUY01000118">
    <property type="protein sequence ID" value="SPQ01731.1"/>
    <property type="molecule type" value="Genomic_DNA"/>
</dbReference>
<evidence type="ECO:0000313" key="2">
    <source>
        <dbReference type="EMBL" id="SPQ01731.1"/>
    </source>
</evidence>
<organism evidence="2 3">
    <name type="scientific">Candidatus Sulfobium mesophilum</name>
    <dbReference type="NCBI Taxonomy" id="2016548"/>
    <lineage>
        <taxon>Bacteria</taxon>
        <taxon>Pseudomonadati</taxon>
        <taxon>Nitrospirota</taxon>
        <taxon>Nitrospiria</taxon>
        <taxon>Nitrospirales</taxon>
        <taxon>Nitrospiraceae</taxon>
        <taxon>Candidatus Sulfobium</taxon>
    </lineage>
</organism>
<name>A0A2U3QK04_9BACT</name>
<feature type="domain" description="MobA-like NTP transferase" evidence="1">
    <location>
        <begin position="1"/>
        <end position="133"/>
    </location>
</feature>
<dbReference type="OrthoDB" id="9779263at2"/>
<accession>A0A2U3QK04</accession>
<dbReference type="AlphaFoldDB" id="A0A2U3QK04"/>
<dbReference type="GO" id="GO:0016779">
    <property type="term" value="F:nucleotidyltransferase activity"/>
    <property type="evidence" value="ECO:0007669"/>
    <property type="project" value="UniProtKB-ARBA"/>
</dbReference>
<dbReference type="InterPro" id="IPR029044">
    <property type="entry name" value="Nucleotide-diphossugar_trans"/>
</dbReference>
<dbReference type="InterPro" id="IPR025877">
    <property type="entry name" value="MobA-like_NTP_Trfase"/>
</dbReference>
<gene>
    <name evidence="2" type="ORF">NBG4_690009</name>
</gene>
<dbReference type="Proteomes" id="UP000245125">
    <property type="component" value="Unassembled WGS sequence"/>
</dbReference>
<dbReference type="Pfam" id="PF12804">
    <property type="entry name" value="NTP_transf_3"/>
    <property type="match status" value="1"/>
</dbReference>
<keyword evidence="3" id="KW-1185">Reference proteome</keyword>
<sequence>MGRLKQLLPLGEKPLILHCLDMLIAAGIEEITVVLGPDHEKVEMAIAGYPVKVVINEMPGSDMAESIRAGFTAADVHSTGLLICLSDHPMVTADTVKALMAAHLTDPSKVIIPVYGGRTGHPSLFPAAALKEIFCKGNLREIISEDPDRVKWIDVPDEGIVIDIDTEEDYESAIRKNREVLYGKGP</sequence>
<dbReference type="Gene3D" id="3.90.550.10">
    <property type="entry name" value="Spore Coat Polysaccharide Biosynthesis Protein SpsA, Chain A"/>
    <property type="match status" value="1"/>
</dbReference>
<evidence type="ECO:0000313" key="3">
    <source>
        <dbReference type="Proteomes" id="UP000245125"/>
    </source>
</evidence>
<proteinExistence type="predicted"/>
<dbReference type="SUPFAM" id="SSF53448">
    <property type="entry name" value="Nucleotide-diphospho-sugar transferases"/>
    <property type="match status" value="1"/>
</dbReference>
<evidence type="ECO:0000259" key="1">
    <source>
        <dbReference type="Pfam" id="PF12804"/>
    </source>
</evidence>
<dbReference type="PANTHER" id="PTHR43777:SF1">
    <property type="entry name" value="MOLYBDENUM COFACTOR CYTIDYLYLTRANSFERASE"/>
    <property type="match status" value="1"/>
</dbReference>
<dbReference type="CDD" id="cd04182">
    <property type="entry name" value="GT_2_like_f"/>
    <property type="match status" value="1"/>
</dbReference>